<organism evidence="1 2">
    <name type="scientific">Psychrobacter nivimaris</name>
    <dbReference type="NCBI Taxonomy" id="281738"/>
    <lineage>
        <taxon>Bacteria</taxon>
        <taxon>Pseudomonadati</taxon>
        <taxon>Pseudomonadota</taxon>
        <taxon>Gammaproteobacteria</taxon>
        <taxon>Moraxellales</taxon>
        <taxon>Moraxellaceae</taxon>
        <taxon>Psychrobacter</taxon>
    </lineage>
</organism>
<evidence type="ECO:0000313" key="2">
    <source>
        <dbReference type="Proteomes" id="UP000471465"/>
    </source>
</evidence>
<sequence length="278" mass="31630">MSTWKNCICQNVGSERINDLNDYVSINEISNLSPIDDFYNEMQSILSLFPYESWGTNDWIGSLASIAIISSVENYFRQVFSKILKICVDSQKIAASNSINLGSVIWHPSNEMERGAFEHISLASSENINNTSRKFIGVDLKSNGLGIILEEFDKVCELRHGIVHSGMVVAGKNGIKLKLESTHDILKINIGFDQFQEITSICNALIVESNKIFFAELARRWATTWRDTPSWDSSKANLKFKSIWTVFYSLRDDQNGSIPENLTWLKCRNQIVREFNIQ</sequence>
<protein>
    <submittedName>
        <fullName evidence="1">Uncharacterized protein</fullName>
    </submittedName>
</protein>
<name>A0A6N7C290_9GAMM</name>
<evidence type="ECO:0000313" key="1">
    <source>
        <dbReference type="EMBL" id="KAF0569954.1"/>
    </source>
</evidence>
<dbReference type="AlphaFoldDB" id="A0A6N7C290"/>
<comment type="caution">
    <text evidence="1">The sequence shown here is derived from an EMBL/GenBank/DDBJ whole genome shotgun (WGS) entry which is preliminary data.</text>
</comment>
<keyword evidence="2" id="KW-1185">Reference proteome</keyword>
<proteinExistence type="predicted"/>
<dbReference type="EMBL" id="VZIZ01000004">
    <property type="protein sequence ID" value="KAF0569954.1"/>
    <property type="molecule type" value="Genomic_DNA"/>
</dbReference>
<accession>A0A6N7C290</accession>
<dbReference type="RefSeq" id="WP_160020981.1">
    <property type="nucleotide sequence ID" value="NZ_VZIZ01000004.1"/>
</dbReference>
<reference evidence="1 2" key="1">
    <citation type="submission" date="2019-09" db="EMBL/GenBank/DDBJ databases">
        <title>Draft genome sequence of Psychrobacter nivimaris LAMA 639, in search for biotechnological relevant genes.</title>
        <authorList>
            <person name="Lima A.O.S."/>
            <person name="Staloch B.E.K."/>
            <person name="Freitas R.C."/>
            <person name="Niero H."/>
            <person name="Silva M.A.C."/>
        </authorList>
    </citation>
    <scope>NUCLEOTIDE SEQUENCE [LARGE SCALE GENOMIC DNA]</scope>
    <source>
        <strain evidence="1 2">LAMA 639</strain>
    </source>
</reference>
<dbReference type="Proteomes" id="UP000471465">
    <property type="component" value="Unassembled WGS sequence"/>
</dbReference>
<gene>
    <name evidence="1" type="ORF">FQV37_1989</name>
</gene>